<comment type="caution">
    <text evidence="2">The sequence shown here is derived from an EMBL/GenBank/DDBJ whole genome shotgun (WGS) entry which is preliminary data.</text>
</comment>
<keyword evidence="3" id="KW-1185">Reference proteome</keyword>
<sequence>MNPHLTILSATDACRKAFSEAKKVPKLMENDWAENRLELFDDWASSVAASSPDGDSLDSRLTFDDTKRIIIAINVESLGKLVEDCIALGEPGTKLLYAKSLGNMTKEKSQHYNDFDSSEVGGRFPDMPANPLRTTMKAVDKQLALVDRLKTIIRPSSYRCRLVEADRHPRVQAEQELRDHLTAYILSRGPFSPDHVFSPEDINASKLSPVQEHLIRCNLIRRNRFLYAQKHSKSQTVRPPLVTPSEPSEGRVIVHEQPEIKTAVSDKTEAGPSRASGIFPPPRDLVRLKAPPTCLSATADKLDYPPPPEMAEGAPGFICPCCCELLPTMMAEKRRWKKHLEYDLFPYTCVLPDCPNPGVFYRTKDAWKTHLFKGHHPDDMTWKCIRCPGSAPFEHVDLFVSHMLQNHAEDLEYTPSGYMSASKWAAPGGITSCPLCPLSCEDGTDITPKALLDHIAEEVHAFSLKSLPWEFDGLSDSQTQTKSNELVLAWLASEDMSQGDD</sequence>
<name>A0A0P7BEE5_9HYPO</name>
<accession>A0A0P7BEE5</accession>
<dbReference type="PANTHER" id="PTHR35391">
    <property type="entry name" value="C2H2-TYPE DOMAIN-CONTAINING PROTEIN-RELATED"/>
    <property type="match status" value="1"/>
</dbReference>
<dbReference type="Proteomes" id="UP000050424">
    <property type="component" value="Unassembled WGS sequence"/>
</dbReference>
<gene>
    <name evidence="2" type="ORF">AK830_g2585</name>
</gene>
<feature type="region of interest" description="Disordered" evidence="1">
    <location>
        <begin position="262"/>
        <end position="282"/>
    </location>
</feature>
<dbReference type="AlphaFoldDB" id="A0A0P7BEE5"/>
<reference evidence="2 3" key="1">
    <citation type="submission" date="2015-09" db="EMBL/GenBank/DDBJ databases">
        <title>Draft genome of a European isolate of the apple canker pathogen Neonectria ditissima.</title>
        <authorList>
            <person name="Gomez-Cortecero A."/>
            <person name="Harrison R.J."/>
            <person name="Armitage A.D."/>
        </authorList>
    </citation>
    <scope>NUCLEOTIDE SEQUENCE [LARGE SCALE GENOMIC DNA]</scope>
    <source>
        <strain evidence="2 3">R09/05</strain>
    </source>
</reference>
<dbReference type="PANTHER" id="PTHR35391:SF5">
    <property type="entry name" value="DUF6590 DOMAIN-CONTAINING PROTEIN"/>
    <property type="match status" value="1"/>
</dbReference>
<evidence type="ECO:0000256" key="1">
    <source>
        <dbReference type="SAM" id="MobiDB-lite"/>
    </source>
</evidence>
<organism evidence="2 3">
    <name type="scientific">Neonectria ditissima</name>
    <dbReference type="NCBI Taxonomy" id="78410"/>
    <lineage>
        <taxon>Eukaryota</taxon>
        <taxon>Fungi</taxon>
        <taxon>Dikarya</taxon>
        <taxon>Ascomycota</taxon>
        <taxon>Pezizomycotina</taxon>
        <taxon>Sordariomycetes</taxon>
        <taxon>Hypocreomycetidae</taxon>
        <taxon>Hypocreales</taxon>
        <taxon>Nectriaceae</taxon>
        <taxon>Neonectria</taxon>
    </lineage>
</organism>
<dbReference type="OrthoDB" id="20872at2759"/>
<dbReference type="EMBL" id="LKCW01000025">
    <property type="protein sequence ID" value="KPM43901.1"/>
    <property type="molecule type" value="Genomic_DNA"/>
</dbReference>
<proteinExistence type="predicted"/>
<evidence type="ECO:0000313" key="3">
    <source>
        <dbReference type="Proteomes" id="UP000050424"/>
    </source>
</evidence>
<evidence type="ECO:0008006" key="4">
    <source>
        <dbReference type="Google" id="ProtNLM"/>
    </source>
</evidence>
<protein>
    <recommendedName>
        <fullName evidence="4">C2H2-type domain-containing protein</fullName>
    </recommendedName>
</protein>
<evidence type="ECO:0000313" key="2">
    <source>
        <dbReference type="EMBL" id="KPM43901.1"/>
    </source>
</evidence>